<dbReference type="GO" id="GO:0006508">
    <property type="term" value="P:proteolysis"/>
    <property type="evidence" value="ECO:0007669"/>
    <property type="project" value="InterPro"/>
</dbReference>
<keyword evidence="3" id="KW-1185">Reference proteome</keyword>
<proteinExistence type="predicted"/>
<organism evidence="2 3">
    <name type="scientific">Roseimaritima multifibrata</name>
    <dbReference type="NCBI Taxonomy" id="1930274"/>
    <lineage>
        <taxon>Bacteria</taxon>
        <taxon>Pseudomonadati</taxon>
        <taxon>Planctomycetota</taxon>
        <taxon>Planctomycetia</taxon>
        <taxon>Pirellulales</taxon>
        <taxon>Pirellulaceae</taxon>
        <taxon>Roseimaritima</taxon>
    </lineage>
</organism>
<dbReference type="Proteomes" id="UP000320672">
    <property type="component" value="Chromosome"/>
</dbReference>
<reference evidence="2 3" key="1">
    <citation type="submission" date="2019-02" db="EMBL/GenBank/DDBJ databases">
        <title>Deep-cultivation of Planctomycetes and their phenomic and genomic characterization uncovers novel biology.</title>
        <authorList>
            <person name="Wiegand S."/>
            <person name="Jogler M."/>
            <person name="Boedeker C."/>
            <person name="Pinto D."/>
            <person name="Vollmers J."/>
            <person name="Rivas-Marin E."/>
            <person name="Kohn T."/>
            <person name="Peeters S.H."/>
            <person name="Heuer A."/>
            <person name="Rast P."/>
            <person name="Oberbeckmann S."/>
            <person name="Bunk B."/>
            <person name="Jeske O."/>
            <person name="Meyerdierks A."/>
            <person name="Storesund J.E."/>
            <person name="Kallscheuer N."/>
            <person name="Luecker S."/>
            <person name="Lage O.M."/>
            <person name="Pohl T."/>
            <person name="Merkel B.J."/>
            <person name="Hornburger P."/>
            <person name="Mueller R.-W."/>
            <person name="Bruemmer F."/>
            <person name="Labrenz M."/>
            <person name="Spormann A.M."/>
            <person name="Op den Camp H."/>
            <person name="Overmann J."/>
            <person name="Amann R."/>
            <person name="Jetten M.S.M."/>
            <person name="Mascher T."/>
            <person name="Medema M.H."/>
            <person name="Devos D.P."/>
            <person name="Kaster A.-K."/>
            <person name="Ovreas L."/>
            <person name="Rohde M."/>
            <person name="Galperin M.Y."/>
            <person name="Jogler C."/>
        </authorList>
    </citation>
    <scope>NUCLEOTIDE SEQUENCE [LARGE SCALE GENOMIC DNA]</scope>
    <source>
        <strain evidence="2 3">FF011L</strain>
    </source>
</reference>
<dbReference type="GO" id="GO:0016020">
    <property type="term" value="C:membrane"/>
    <property type="evidence" value="ECO:0007669"/>
    <property type="project" value="InterPro"/>
</dbReference>
<evidence type="ECO:0000313" key="2">
    <source>
        <dbReference type="EMBL" id="QDS91682.1"/>
    </source>
</evidence>
<dbReference type="GO" id="GO:0008233">
    <property type="term" value="F:peptidase activity"/>
    <property type="evidence" value="ECO:0007669"/>
    <property type="project" value="InterPro"/>
</dbReference>
<accession>A0A517M9X1</accession>
<dbReference type="AlphaFoldDB" id="A0A517M9X1"/>
<feature type="domain" description="Peptidase C39" evidence="1">
    <location>
        <begin position="45"/>
        <end position="168"/>
    </location>
</feature>
<dbReference type="EMBL" id="CP036262">
    <property type="protein sequence ID" value="QDS91682.1"/>
    <property type="molecule type" value="Genomic_DNA"/>
</dbReference>
<dbReference type="KEGG" id="rml:FF011L_04140"/>
<dbReference type="InterPro" id="IPR005074">
    <property type="entry name" value="Peptidase_C39"/>
</dbReference>
<evidence type="ECO:0000259" key="1">
    <source>
        <dbReference type="Pfam" id="PF03412"/>
    </source>
</evidence>
<dbReference type="Gene3D" id="3.90.70.10">
    <property type="entry name" value="Cysteine proteinases"/>
    <property type="match status" value="1"/>
</dbReference>
<protein>
    <recommendedName>
        <fullName evidence="1">Peptidase C39 domain-containing protein</fullName>
    </recommendedName>
</protein>
<dbReference type="Pfam" id="PF03412">
    <property type="entry name" value="Peptidase_C39"/>
    <property type="match status" value="1"/>
</dbReference>
<sequence>MGILPKLTIVFIALASSSVSRCTAGEPSVSTVEQRKLPLAPRSYCGIYAVWQGLKVLNKDVAFQDLVDAKYVGSPEGSTAAELVAAVERYDVRGIVQARMSNEMLESSQHPIVLHVRSSLVSESYDHWMLFVGVADGKAMICNGLEAEKPMSFARLSSIWDGTGIVLSDTGCWGDLGVSTACKDQCNRFAPRHSDCSLDSRTCSTRTAVRSAATAFGGGFCTFVVCYQFGLWR</sequence>
<gene>
    <name evidence="2" type="ORF">FF011L_04140</name>
</gene>
<name>A0A517M9X1_9BACT</name>
<evidence type="ECO:0000313" key="3">
    <source>
        <dbReference type="Proteomes" id="UP000320672"/>
    </source>
</evidence>
<dbReference type="GO" id="GO:0005524">
    <property type="term" value="F:ATP binding"/>
    <property type="evidence" value="ECO:0007669"/>
    <property type="project" value="InterPro"/>
</dbReference>